<reference evidence="8 9" key="1">
    <citation type="submission" date="2019-04" db="EMBL/GenBank/DDBJ databases">
        <title>Fungal friends and foes A comparative genomics study of 23 Aspergillus species from section Flavi.</title>
        <authorList>
            <consortium name="DOE Joint Genome Institute"/>
            <person name="Kjaerbolling I."/>
            <person name="Vesth T.C."/>
            <person name="Frisvad J.C."/>
            <person name="Nybo J.L."/>
            <person name="Theobald S."/>
            <person name="Kildgaard S."/>
            <person name="Petersen T.I."/>
            <person name="Kuo A."/>
            <person name="Sato A."/>
            <person name="Lyhne E.K."/>
            <person name="Kogle M.E."/>
            <person name="Wiebenga A."/>
            <person name="Kun R.S."/>
            <person name="Lubbers R.J."/>
            <person name="Makela M.R."/>
            <person name="Barry K."/>
            <person name="Chovatia M."/>
            <person name="Clum A."/>
            <person name="Daum C."/>
            <person name="Haridas S."/>
            <person name="He G."/>
            <person name="LaButti K."/>
            <person name="Lipzen A."/>
            <person name="Mondo S."/>
            <person name="Pangilinan J."/>
            <person name="Riley R."/>
            <person name="Salamov A."/>
            <person name="Simmons B.A."/>
            <person name="Magnuson J.K."/>
            <person name="Henrissat B."/>
            <person name="Mortensen U.H."/>
            <person name="Larsen T.O."/>
            <person name="De vries R.P."/>
            <person name="Grigoriev I.V."/>
            <person name="Machida M."/>
            <person name="Baker S.E."/>
            <person name="Andersen M.R."/>
        </authorList>
    </citation>
    <scope>NUCLEOTIDE SEQUENCE [LARGE SCALE GENOMIC DNA]</scope>
    <source>
        <strain evidence="8 9">CBS 117618</strain>
    </source>
</reference>
<evidence type="ECO:0000313" key="8">
    <source>
        <dbReference type="EMBL" id="KAB8210429.1"/>
    </source>
</evidence>
<proteinExistence type="inferred from homology"/>
<dbReference type="Pfam" id="PF13450">
    <property type="entry name" value="NAD_binding_8"/>
    <property type="match status" value="1"/>
</dbReference>
<keyword evidence="4" id="KW-0560">Oxidoreductase</keyword>
<dbReference type="OMA" id="IITKWKL"/>
<feature type="transmembrane region" description="Helical" evidence="6">
    <location>
        <begin position="6"/>
        <end position="24"/>
    </location>
</feature>
<dbReference type="Proteomes" id="UP000326532">
    <property type="component" value="Unassembled WGS sequence"/>
</dbReference>
<dbReference type="VEuPathDB" id="FungiDB:BDV34DRAFT_236938"/>
<protein>
    <recommendedName>
        <fullName evidence="7">FAD-binding domain-containing protein</fullName>
    </recommendedName>
</protein>
<evidence type="ECO:0000256" key="4">
    <source>
        <dbReference type="ARBA" id="ARBA00023002"/>
    </source>
</evidence>
<dbReference type="Pfam" id="PF01494">
    <property type="entry name" value="FAD_binding_3"/>
    <property type="match status" value="1"/>
</dbReference>
<evidence type="ECO:0000313" key="9">
    <source>
        <dbReference type="Proteomes" id="UP000326532"/>
    </source>
</evidence>
<dbReference type="SUPFAM" id="SSF54373">
    <property type="entry name" value="FAD-linked reductases, C-terminal domain"/>
    <property type="match status" value="1"/>
</dbReference>
<keyword evidence="9" id="KW-1185">Reference proteome</keyword>
<dbReference type="InterPro" id="IPR050493">
    <property type="entry name" value="FAD-dep_Monooxygenase_BioMet"/>
</dbReference>
<organism evidence="8 9">
    <name type="scientific">Aspergillus parasiticus</name>
    <dbReference type="NCBI Taxonomy" id="5067"/>
    <lineage>
        <taxon>Eukaryota</taxon>
        <taxon>Fungi</taxon>
        <taxon>Dikarya</taxon>
        <taxon>Ascomycota</taxon>
        <taxon>Pezizomycotina</taxon>
        <taxon>Eurotiomycetes</taxon>
        <taxon>Eurotiomycetidae</taxon>
        <taxon>Eurotiales</taxon>
        <taxon>Aspergillaceae</taxon>
        <taxon>Aspergillus</taxon>
        <taxon>Aspergillus subgen. Circumdati</taxon>
    </lineage>
</organism>
<keyword evidence="6" id="KW-1133">Transmembrane helix</keyword>
<name>A0A5N6DZB5_ASPPA</name>
<evidence type="ECO:0000256" key="1">
    <source>
        <dbReference type="ARBA" id="ARBA00007992"/>
    </source>
</evidence>
<dbReference type="InterPro" id="IPR036188">
    <property type="entry name" value="FAD/NAD-bd_sf"/>
</dbReference>
<comment type="similarity">
    <text evidence="1">Belongs to the paxM FAD-dependent monooxygenase family.</text>
</comment>
<sequence length="417" mass="45381">MDNSTFRIIIVGGGIAGLAAAIALRKEGRNILVLEKSRMLGELGALISLQPNASKIASSFGLDPFLQASKPVVDQEFRILDIDGNIVQSIPSSASIYGAERVVYHRQDLHLALRDAAIAKDRPGEPVKIQTSAAVASCDPQAGTVTLQSGETLEADLIVGADGIRSAIRNSVLGRPVSSIPTGLSAYRILIDSSTIPEELPVSKDIFDIRRPATTMIMGHDRRIVCGPGRGFEKLGIVALLPDGKLNEISHSESWTTRGSLEKLLDSFSDFPPWILQIFQCAPDIALWQLRDLDPLEKWVEGRVILIGDAAHAMLPTQGQGASQSFEDAEALGAFFADITGRPSLETVHSLLTQIFNARYERATLIQGYSRQQARPATDKGSKRITLKSEEFMDYNCKYSGVKDWIARTVDKETISV</sequence>
<dbReference type="GO" id="GO:0071949">
    <property type="term" value="F:FAD binding"/>
    <property type="evidence" value="ECO:0007669"/>
    <property type="project" value="InterPro"/>
</dbReference>
<dbReference type="InterPro" id="IPR002938">
    <property type="entry name" value="FAD-bd"/>
</dbReference>
<dbReference type="Gene3D" id="3.50.50.60">
    <property type="entry name" value="FAD/NAD(P)-binding domain"/>
    <property type="match status" value="1"/>
</dbReference>
<dbReference type="PRINTS" id="PR00420">
    <property type="entry name" value="RNGMNOXGNASE"/>
</dbReference>
<gene>
    <name evidence="8" type="ORF">BDV34DRAFT_236938</name>
</gene>
<keyword evidence="3" id="KW-0274">FAD</keyword>
<dbReference type="SUPFAM" id="SSF51905">
    <property type="entry name" value="FAD/NAD(P)-binding domain"/>
    <property type="match status" value="1"/>
</dbReference>
<evidence type="ECO:0000259" key="7">
    <source>
        <dbReference type="Pfam" id="PF01494"/>
    </source>
</evidence>
<keyword evidence="6" id="KW-0812">Transmembrane</keyword>
<keyword evidence="6" id="KW-0472">Membrane</keyword>
<dbReference type="GO" id="GO:0004497">
    <property type="term" value="F:monooxygenase activity"/>
    <property type="evidence" value="ECO:0007669"/>
    <property type="project" value="UniProtKB-KW"/>
</dbReference>
<dbReference type="PANTHER" id="PTHR13789:SF314">
    <property type="entry name" value="FAD-BINDING DOMAIN-CONTAINING PROTEIN"/>
    <property type="match status" value="1"/>
</dbReference>
<dbReference type="PANTHER" id="PTHR13789">
    <property type="entry name" value="MONOOXYGENASE"/>
    <property type="match status" value="1"/>
</dbReference>
<evidence type="ECO:0000256" key="6">
    <source>
        <dbReference type="SAM" id="Phobius"/>
    </source>
</evidence>
<keyword evidence="2" id="KW-0285">Flavoprotein</keyword>
<evidence type="ECO:0000256" key="5">
    <source>
        <dbReference type="ARBA" id="ARBA00023033"/>
    </source>
</evidence>
<feature type="domain" description="FAD-binding" evidence="7">
    <location>
        <begin position="296"/>
        <end position="337"/>
    </location>
</feature>
<evidence type="ECO:0000256" key="2">
    <source>
        <dbReference type="ARBA" id="ARBA00022630"/>
    </source>
</evidence>
<keyword evidence="5" id="KW-0503">Monooxygenase</keyword>
<evidence type="ECO:0000256" key="3">
    <source>
        <dbReference type="ARBA" id="ARBA00022827"/>
    </source>
</evidence>
<dbReference type="AlphaFoldDB" id="A0A5N6DZB5"/>
<dbReference type="EMBL" id="ML734942">
    <property type="protein sequence ID" value="KAB8210429.1"/>
    <property type="molecule type" value="Genomic_DNA"/>
</dbReference>
<accession>A0A5N6DZB5</accession>